<keyword evidence="1" id="KW-0479">Metal-binding</keyword>
<dbReference type="InterPro" id="IPR042098">
    <property type="entry name" value="TauD-like_sf"/>
</dbReference>
<protein>
    <recommendedName>
        <fullName evidence="4">TauD/TfdA-like domain-containing protein</fullName>
    </recommendedName>
</protein>
<dbReference type="PIRSF" id="PIRSF019543">
    <property type="entry name" value="Clavaminate_syn"/>
    <property type="match status" value="1"/>
</dbReference>
<keyword evidence="2" id="KW-0560">Oxidoreductase</keyword>
<evidence type="ECO:0000256" key="1">
    <source>
        <dbReference type="ARBA" id="ARBA00022723"/>
    </source>
</evidence>
<feature type="domain" description="TauD/TfdA-like" evidence="4">
    <location>
        <begin position="120"/>
        <end position="301"/>
    </location>
</feature>
<dbReference type="EMBL" id="MN740445">
    <property type="protein sequence ID" value="QHU26851.1"/>
    <property type="molecule type" value="Genomic_DNA"/>
</dbReference>
<dbReference type="InterPro" id="IPR003819">
    <property type="entry name" value="TauD/TfdA-like"/>
</dbReference>
<name>A0A6C0LB00_9ZZZZ</name>
<sequence>MDHILELDNNEIDSLINFASILDFDELQLHFSESEATEIFCDRCKKMARCLPQRIIDKLMHFKKNGSETGFLLIKTLLINNLPETPPGNNCKVGEKTTLARIQSMLMHVIGDIIAYEAEGYGRIFQDVVPIQSMATIQTSLGSNTELEIHTEQAFSKFRPDILSLACLRGDSSAFTYILPVQKIIDNLSNEEIELLHKPLWETGVDLSFKLNGHEFIEGDMRGPMPILNNGNLVFDQDLMSGITEEAEQLIHKIIDIYYKHRIEHNLQAGEIILIDNNHAVHGRSPFFPKFDGNDRFLIRCFSTFDYEKSIYARNKSCRVISAIYS</sequence>
<dbReference type="AlphaFoldDB" id="A0A6C0LB00"/>
<keyword evidence="3" id="KW-0408">Iron</keyword>
<dbReference type="GO" id="GO:0005506">
    <property type="term" value="F:iron ion binding"/>
    <property type="evidence" value="ECO:0007669"/>
    <property type="project" value="InterPro"/>
</dbReference>
<dbReference type="Pfam" id="PF02668">
    <property type="entry name" value="TauD"/>
    <property type="match status" value="1"/>
</dbReference>
<dbReference type="SUPFAM" id="SSF51197">
    <property type="entry name" value="Clavaminate synthase-like"/>
    <property type="match status" value="1"/>
</dbReference>
<evidence type="ECO:0000313" key="5">
    <source>
        <dbReference type="EMBL" id="QHU26851.1"/>
    </source>
</evidence>
<accession>A0A6C0LB00</accession>
<dbReference type="GO" id="GO:0016491">
    <property type="term" value="F:oxidoreductase activity"/>
    <property type="evidence" value="ECO:0007669"/>
    <property type="project" value="UniProtKB-KW"/>
</dbReference>
<evidence type="ECO:0000256" key="2">
    <source>
        <dbReference type="ARBA" id="ARBA00023002"/>
    </source>
</evidence>
<organism evidence="5">
    <name type="scientific">viral metagenome</name>
    <dbReference type="NCBI Taxonomy" id="1070528"/>
    <lineage>
        <taxon>unclassified sequences</taxon>
        <taxon>metagenomes</taxon>
        <taxon>organismal metagenomes</taxon>
    </lineage>
</organism>
<evidence type="ECO:0000259" key="4">
    <source>
        <dbReference type="Pfam" id="PF02668"/>
    </source>
</evidence>
<proteinExistence type="predicted"/>
<evidence type="ECO:0000256" key="3">
    <source>
        <dbReference type="ARBA" id="ARBA00023004"/>
    </source>
</evidence>
<dbReference type="InterPro" id="IPR014503">
    <property type="entry name" value="Clavaminate_syn-like"/>
</dbReference>
<dbReference type="Gene3D" id="3.60.130.10">
    <property type="entry name" value="Clavaminate synthase-like"/>
    <property type="match status" value="1"/>
</dbReference>
<reference evidence="5" key="1">
    <citation type="journal article" date="2020" name="Nature">
        <title>Giant virus diversity and host interactions through global metagenomics.</title>
        <authorList>
            <person name="Schulz F."/>
            <person name="Roux S."/>
            <person name="Paez-Espino D."/>
            <person name="Jungbluth S."/>
            <person name="Walsh D.A."/>
            <person name="Denef V.J."/>
            <person name="McMahon K.D."/>
            <person name="Konstantinidis K.T."/>
            <person name="Eloe-Fadrosh E.A."/>
            <person name="Kyrpides N.C."/>
            <person name="Woyke T."/>
        </authorList>
    </citation>
    <scope>NUCLEOTIDE SEQUENCE</scope>
    <source>
        <strain evidence="5">GVMAG-M-3300027759-42</strain>
    </source>
</reference>